<dbReference type="Proteomes" id="UP000595070">
    <property type="component" value="Chromosome"/>
</dbReference>
<dbReference type="Proteomes" id="UP000321310">
    <property type="component" value="Unassembled WGS sequence"/>
</dbReference>
<reference evidence="2 3" key="1">
    <citation type="submission" date="2019-07" db="EMBL/GenBank/DDBJ databases">
        <title>Rapid identification of Enteric Bacteria from Whole Genome Sequences (WGS) using Average Nucleotide Identity (ANI).</title>
        <authorList>
            <person name="Lane C."/>
        </authorList>
    </citation>
    <scope>NUCLEOTIDE SEQUENCE [LARGE SCALE GENOMIC DNA]</scope>
    <source>
        <strain evidence="2 3">2016D-0250</strain>
    </source>
</reference>
<gene>
    <name evidence="2" type="ORF">FPD46_06165</name>
    <name evidence="1" type="ORF">IMC75_01045</name>
</gene>
<evidence type="ECO:0000313" key="3">
    <source>
        <dbReference type="Proteomes" id="UP000321310"/>
    </source>
</evidence>
<evidence type="ECO:0000313" key="2">
    <source>
        <dbReference type="EMBL" id="TXE80310.1"/>
    </source>
</evidence>
<protein>
    <submittedName>
        <fullName evidence="2">ComF family protein</fullName>
    </submittedName>
</protein>
<dbReference type="SUPFAM" id="SSF53271">
    <property type="entry name" value="PRTase-like"/>
    <property type="match status" value="1"/>
</dbReference>
<dbReference type="EMBL" id="CP063079">
    <property type="protein sequence ID" value="QOQ89096.1"/>
    <property type="molecule type" value="Genomic_DNA"/>
</dbReference>
<keyword evidence="4" id="KW-1185">Reference proteome</keyword>
<proteinExistence type="predicted"/>
<dbReference type="CDD" id="cd06223">
    <property type="entry name" value="PRTases_typeI"/>
    <property type="match status" value="1"/>
</dbReference>
<name>A0A5C7DKT5_9BACT</name>
<dbReference type="RefSeq" id="WP_044599086.1">
    <property type="nucleotide sequence ID" value="NZ_CP063079.1"/>
</dbReference>
<reference evidence="1 4" key="2">
    <citation type="submission" date="2020-10" db="EMBL/GenBank/DDBJ databases">
        <title>Campylobacter and Helicobacter PacBio genomes.</title>
        <authorList>
            <person name="Lane C."/>
        </authorList>
    </citation>
    <scope>NUCLEOTIDE SEQUENCE [LARGE SCALE GENOMIC DNA]</scope>
    <source>
        <strain evidence="1 4">2016D-0074</strain>
    </source>
</reference>
<evidence type="ECO:0000313" key="4">
    <source>
        <dbReference type="Proteomes" id="UP000595070"/>
    </source>
</evidence>
<dbReference type="AlphaFoldDB" id="A0A5C7DKT5"/>
<organism evidence="2 3">
    <name type="scientific">Campylobacter peloridis</name>
    <dbReference type="NCBI Taxonomy" id="488546"/>
    <lineage>
        <taxon>Bacteria</taxon>
        <taxon>Pseudomonadati</taxon>
        <taxon>Campylobacterota</taxon>
        <taxon>Epsilonproteobacteria</taxon>
        <taxon>Campylobacterales</taxon>
        <taxon>Campylobacteraceae</taxon>
        <taxon>Campylobacter</taxon>
    </lineage>
</organism>
<evidence type="ECO:0000313" key="1">
    <source>
        <dbReference type="EMBL" id="QOQ89096.1"/>
    </source>
</evidence>
<dbReference type="Gene3D" id="3.40.50.2020">
    <property type="match status" value="1"/>
</dbReference>
<dbReference type="EMBL" id="VOWB01000058">
    <property type="protein sequence ID" value="TXE80310.1"/>
    <property type="molecule type" value="Genomic_DNA"/>
</dbReference>
<dbReference type="InterPro" id="IPR029057">
    <property type="entry name" value="PRTase-like"/>
</dbReference>
<dbReference type="InterPro" id="IPR000836">
    <property type="entry name" value="PRTase_dom"/>
</dbReference>
<sequence>MRCFNCHGFSFASFCPACKEELLEYSLGIRELEDGLKVYYFYQYEQIKHLIYFKHKFQGYFVLNALAKLSFAKFKDFFNPQCMINAIALDDKTYGNYSHTAILTHHLKTKFIKPMYFTLQASSKIKYSGKNLQFRKENKRLYKLLKFPKYPVILIDDIVTSGNSLMEAKKVLEENNIEVLFALVLANAKFDTIGY</sequence>
<accession>A0A5C7DKT5</accession>